<dbReference type="KEGG" id="sre:PTSG_04842"/>
<dbReference type="Pfam" id="PF13540">
    <property type="entry name" value="RCC1_2"/>
    <property type="match status" value="1"/>
</dbReference>
<evidence type="ECO:0000313" key="3">
    <source>
        <dbReference type="Proteomes" id="UP000007799"/>
    </source>
</evidence>
<name>F2U9V2_SALR5</name>
<dbReference type="eggNOG" id="KOG1426">
    <property type="taxonomic scope" value="Eukaryota"/>
</dbReference>
<feature type="repeat" description="RCC1" evidence="1">
    <location>
        <begin position="159"/>
        <end position="211"/>
    </location>
</feature>
<reference evidence="2" key="1">
    <citation type="submission" date="2009-08" db="EMBL/GenBank/DDBJ databases">
        <title>Annotation of Salpingoeca rosetta.</title>
        <authorList>
            <consortium name="The Broad Institute Genome Sequencing Platform"/>
            <person name="Russ C."/>
            <person name="Cuomo C."/>
            <person name="Burger G."/>
            <person name="Gray M.W."/>
            <person name="Holland P.W.H."/>
            <person name="King N."/>
            <person name="Lang F.B.F."/>
            <person name="Roger A.J."/>
            <person name="Ruiz-Trillo I."/>
            <person name="Young S.K."/>
            <person name="Zeng Q."/>
            <person name="Gargeya S."/>
            <person name="Alvarado L."/>
            <person name="Berlin A."/>
            <person name="Chapman S.B."/>
            <person name="Chen Z."/>
            <person name="Freedman E."/>
            <person name="Gellesch M."/>
            <person name="Goldberg J."/>
            <person name="Griggs A."/>
            <person name="Gujja S."/>
            <person name="Heilman E."/>
            <person name="Heiman D."/>
            <person name="Howarth C."/>
            <person name="Mehta T."/>
            <person name="Neiman D."/>
            <person name="Pearson M."/>
            <person name="Roberts A."/>
            <person name="Saif S."/>
            <person name="Shea T."/>
            <person name="Shenoy N."/>
            <person name="Sisk P."/>
            <person name="Stolte C."/>
            <person name="Sykes S."/>
            <person name="White J."/>
            <person name="Yandava C."/>
            <person name="Haas B."/>
            <person name="Nusbaum C."/>
            <person name="Birren B."/>
        </authorList>
    </citation>
    <scope>NUCLEOTIDE SEQUENCE [LARGE SCALE GENOMIC DNA]</scope>
    <source>
        <strain evidence="2">ATCC 50818</strain>
    </source>
</reference>
<dbReference type="EMBL" id="GL832965">
    <property type="protein sequence ID" value="EGD73129.1"/>
    <property type="molecule type" value="Genomic_DNA"/>
</dbReference>
<dbReference type="OrthoDB" id="70707at2759"/>
<dbReference type="PROSITE" id="PS00626">
    <property type="entry name" value="RCC1_2"/>
    <property type="match status" value="1"/>
</dbReference>
<dbReference type="InterPro" id="IPR000408">
    <property type="entry name" value="Reg_chr_condens"/>
</dbReference>
<dbReference type="SUPFAM" id="SSF50985">
    <property type="entry name" value="RCC1/BLIP-II"/>
    <property type="match status" value="1"/>
</dbReference>
<organism evidence="3">
    <name type="scientific">Salpingoeca rosetta (strain ATCC 50818 / BSB-021)</name>
    <dbReference type="NCBI Taxonomy" id="946362"/>
    <lineage>
        <taxon>Eukaryota</taxon>
        <taxon>Choanoflagellata</taxon>
        <taxon>Craspedida</taxon>
        <taxon>Salpingoecidae</taxon>
        <taxon>Salpingoeca</taxon>
    </lineage>
</organism>
<dbReference type="Proteomes" id="UP000007799">
    <property type="component" value="Unassembled WGS sequence"/>
</dbReference>
<accession>F2U9V2</accession>
<dbReference type="AlphaFoldDB" id="F2U9V2"/>
<dbReference type="InParanoid" id="F2U9V2"/>
<sequence length="322" mass="32968">MMALRMAGQHVVGRRGCACAFAHGCSIASGTHARSFSRSTSGSSASLVSWGASDGLGLGVGRSAADYPLYLPYFVDVGANKLPTKVAVGTNHAAAIIQDAIDATSSPQLFMTGLNTQRQLGSTTNDQMLTTFKASALPDDAVPRDVDCGRCHSVVVSDAGVFATGLNSLGQCGAGASLRTLPTWQRVYDGDVDDVVSVTCGLDHTLLLLKDGTVLVSGWTADGQTGLPGMTANAHTFTRIPGLEGVISVSAGADTTLFLTQALDDGAYTWGTGALGSHGHADNNHHPHAIVSTPTRLVCGRVLGAACGSEASILIVTPEGSQ</sequence>
<evidence type="ECO:0000256" key="1">
    <source>
        <dbReference type="PROSITE-ProRule" id="PRU00235"/>
    </source>
</evidence>
<feature type="repeat" description="RCC1" evidence="1">
    <location>
        <begin position="45"/>
        <end position="99"/>
    </location>
</feature>
<dbReference type="PANTHER" id="PTHR45982:SF1">
    <property type="entry name" value="REGULATOR OF CHROMOSOME CONDENSATION"/>
    <property type="match status" value="1"/>
</dbReference>
<dbReference type="Gene3D" id="2.130.10.30">
    <property type="entry name" value="Regulator of chromosome condensation 1/beta-lactamase-inhibitor protein II"/>
    <property type="match status" value="1"/>
</dbReference>
<gene>
    <name evidence="2" type="ORF">PTSG_04842</name>
</gene>
<protein>
    <submittedName>
        <fullName evidence="2">Uncharacterized protein</fullName>
    </submittedName>
</protein>
<keyword evidence="3" id="KW-1185">Reference proteome</keyword>
<dbReference type="GeneID" id="16074740"/>
<dbReference type="InterPro" id="IPR009091">
    <property type="entry name" value="RCC1/BLIP-II"/>
</dbReference>
<dbReference type="PANTHER" id="PTHR45982">
    <property type="entry name" value="REGULATOR OF CHROMOSOME CONDENSATION"/>
    <property type="match status" value="1"/>
</dbReference>
<dbReference type="RefSeq" id="XP_004994160.1">
    <property type="nucleotide sequence ID" value="XM_004994103.1"/>
</dbReference>
<feature type="repeat" description="RCC1" evidence="1">
    <location>
        <begin position="265"/>
        <end position="318"/>
    </location>
</feature>
<dbReference type="PROSITE" id="PS50012">
    <property type="entry name" value="RCC1_3"/>
    <property type="match status" value="3"/>
</dbReference>
<dbReference type="STRING" id="946362.F2U9V2"/>
<proteinExistence type="predicted"/>
<evidence type="ECO:0000313" key="2">
    <source>
        <dbReference type="EMBL" id="EGD73129.1"/>
    </source>
</evidence>
<dbReference type="InterPro" id="IPR051553">
    <property type="entry name" value="Ran_GTPase-activating"/>
</dbReference>